<dbReference type="Proteomes" id="UP001144341">
    <property type="component" value="Unassembled WGS sequence"/>
</dbReference>
<dbReference type="Gene3D" id="1.25.10.90">
    <property type="match status" value="1"/>
</dbReference>
<dbReference type="Pfam" id="PF08713">
    <property type="entry name" value="DNA_alkylation"/>
    <property type="match status" value="1"/>
</dbReference>
<comment type="caution">
    <text evidence="1">The sequence shown here is derived from an EMBL/GenBank/DDBJ whole genome shotgun (WGS) entry which is preliminary data.</text>
</comment>
<organism evidence="1 2">
    <name type="scientific">Pedobacter rhodius</name>
    <dbReference type="NCBI Taxonomy" id="3004098"/>
    <lineage>
        <taxon>Bacteria</taxon>
        <taxon>Pseudomonadati</taxon>
        <taxon>Bacteroidota</taxon>
        <taxon>Sphingobacteriia</taxon>
        <taxon>Sphingobacteriales</taxon>
        <taxon>Sphingobacteriaceae</taxon>
        <taxon>Pedobacter</taxon>
    </lineage>
</organism>
<evidence type="ECO:0000313" key="2">
    <source>
        <dbReference type="Proteomes" id="UP001144341"/>
    </source>
</evidence>
<evidence type="ECO:0000313" key="1">
    <source>
        <dbReference type="EMBL" id="MCZ4222139.1"/>
    </source>
</evidence>
<gene>
    <name evidence="1" type="ORF">O0931_02395</name>
</gene>
<dbReference type="EMBL" id="JAPWGL010000001">
    <property type="protein sequence ID" value="MCZ4222139.1"/>
    <property type="molecule type" value="Genomic_DNA"/>
</dbReference>
<proteinExistence type="predicted"/>
<keyword evidence="2" id="KW-1185">Reference proteome</keyword>
<reference evidence="1" key="1">
    <citation type="submission" date="2022-12" db="EMBL/GenBank/DDBJ databases">
        <title>Genome sequence of SJ11.</title>
        <authorList>
            <person name="Woo H."/>
        </authorList>
    </citation>
    <scope>NUCLEOTIDE SEQUENCE</scope>
    <source>
        <strain evidence="1">SJ11</strain>
    </source>
</reference>
<accession>A0ABT4KT78</accession>
<name>A0ABT4KT78_9SPHI</name>
<dbReference type="InterPro" id="IPR014825">
    <property type="entry name" value="DNA_alkylation"/>
</dbReference>
<dbReference type="InterPro" id="IPR016024">
    <property type="entry name" value="ARM-type_fold"/>
</dbReference>
<dbReference type="CDD" id="cd06561">
    <property type="entry name" value="AlkD_like"/>
    <property type="match status" value="1"/>
</dbReference>
<dbReference type="SUPFAM" id="SSF48371">
    <property type="entry name" value="ARM repeat"/>
    <property type="match status" value="1"/>
</dbReference>
<protein>
    <submittedName>
        <fullName evidence="1">DNA alkylation repair protein</fullName>
    </submittedName>
</protein>
<dbReference type="PANTHER" id="PTHR41291">
    <property type="entry name" value="DNA ALKYLATION REPAIR PROTEIN"/>
    <property type="match status" value="1"/>
</dbReference>
<sequence>MDLKETLSTLESLADEKVRKQHLKIGARENLFGVKMGDIRTLAKKIKTDHALALELWKTENIDARMLAILILNPKELSATEIEQMVSSEQFTWAADWFYNYIIKEYADKEQFREKWMNAKDVMLARAGWSLTSGRIARDSEGINIPAILERIESELAQAAPEVQWTMNSALVQIGIHHPIYREKVLAIAEKLGVYRDYPVSKGCTSPFAPSWINAMLSKQK</sequence>
<dbReference type="PANTHER" id="PTHR41291:SF1">
    <property type="entry name" value="DNA ALKYLATION REPAIR PROTEIN"/>
    <property type="match status" value="1"/>
</dbReference>
<dbReference type="RefSeq" id="WP_269413951.1">
    <property type="nucleotide sequence ID" value="NZ_JAPWGL010000001.1"/>
</dbReference>